<evidence type="ECO:0000313" key="7">
    <source>
        <dbReference type="EMBL" id="CDP11527.1"/>
    </source>
</evidence>
<dbReference type="FunCoup" id="A0A068UT85">
    <property type="interactions" value="978"/>
</dbReference>
<dbReference type="Gramene" id="CDP11527">
    <property type="protein sequence ID" value="CDP11527"/>
    <property type="gene ID" value="GSCOC_T00033823001"/>
</dbReference>
<evidence type="ECO:0000313" key="8">
    <source>
        <dbReference type="Proteomes" id="UP000295252"/>
    </source>
</evidence>
<dbReference type="InterPro" id="IPR044783">
    <property type="entry name" value="PHYL"/>
</dbReference>
<dbReference type="Gene3D" id="3.30.450.50">
    <property type="entry name" value="Longin domain"/>
    <property type="match status" value="1"/>
</dbReference>
<evidence type="ECO:0000256" key="5">
    <source>
        <dbReference type="SAM" id="Phobius"/>
    </source>
</evidence>
<dbReference type="InParanoid" id="A0A068UT85"/>
<sequence length="281" mass="31267">MGSLHTTVQYCCVSKGDRVVYSYNGGNPEIDNLAALCLERTPSYHRWYFQTMAKKTFGFFMEDGYVYFAIADEGLTKIGVLKFLQHLRDEFKKATKKGSTRNLSNLNSTCLQDQLVPVIRHLIAVLENVSRTGAAEQQLGETPPYHAAELSPSPSNHGPGTSEAGASTKAPLLGKSSKQEKKKMKEHVIGVRDIELEEHRKSTERGARVDLGALDANNQGTSVSPVSLQKDFGSMRFRSNSLNFRKRWCRQVRIVLAIDIVVCLVLFGIWLVICGGVECMH</sequence>
<dbReference type="OMA" id="GIWLAIC"/>
<comment type="similarity">
    <text evidence="2">Belongs to the synaptobrevin family.</text>
</comment>
<keyword evidence="5" id="KW-0812">Transmembrane</keyword>
<dbReference type="InterPro" id="IPR010908">
    <property type="entry name" value="Longin_dom"/>
</dbReference>
<keyword evidence="3 5" id="KW-0472">Membrane</keyword>
<dbReference type="EMBL" id="HG739139">
    <property type="protein sequence ID" value="CDP11527.1"/>
    <property type="molecule type" value="Genomic_DNA"/>
</dbReference>
<dbReference type="Proteomes" id="UP000295252">
    <property type="component" value="Chromosome II"/>
</dbReference>
<dbReference type="SMART" id="SM01270">
    <property type="entry name" value="Longin"/>
    <property type="match status" value="1"/>
</dbReference>
<dbReference type="OrthoDB" id="1871923at2759"/>
<proteinExistence type="inferred from homology"/>
<evidence type="ECO:0000256" key="2">
    <source>
        <dbReference type="ARBA" id="ARBA00008025"/>
    </source>
</evidence>
<evidence type="ECO:0000256" key="4">
    <source>
        <dbReference type="SAM" id="MobiDB-lite"/>
    </source>
</evidence>
<feature type="domain" description="Longin" evidence="6">
    <location>
        <begin position="33"/>
        <end position="118"/>
    </location>
</feature>
<keyword evidence="8" id="KW-1185">Reference proteome</keyword>
<protein>
    <recommendedName>
        <fullName evidence="6">Longin domain-containing protein</fullName>
    </recommendedName>
</protein>
<dbReference type="AlphaFoldDB" id="A0A068UT85"/>
<organism evidence="7 8">
    <name type="scientific">Coffea canephora</name>
    <name type="common">Robusta coffee</name>
    <dbReference type="NCBI Taxonomy" id="49390"/>
    <lineage>
        <taxon>Eukaryota</taxon>
        <taxon>Viridiplantae</taxon>
        <taxon>Streptophyta</taxon>
        <taxon>Embryophyta</taxon>
        <taxon>Tracheophyta</taxon>
        <taxon>Spermatophyta</taxon>
        <taxon>Magnoliopsida</taxon>
        <taxon>eudicotyledons</taxon>
        <taxon>Gunneridae</taxon>
        <taxon>Pentapetalae</taxon>
        <taxon>asterids</taxon>
        <taxon>lamiids</taxon>
        <taxon>Gentianales</taxon>
        <taxon>Rubiaceae</taxon>
        <taxon>Ixoroideae</taxon>
        <taxon>Gardenieae complex</taxon>
        <taxon>Bertiereae - Coffeeae clade</taxon>
        <taxon>Coffeeae</taxon>
        <taxon>Coffea</taxon>
    </lineage>
</organism>
<evidence type="ECO:0000256" key="1">
    <source>
        <dbReference type="ARBA" id="ARBA00004370"/>
    </source>
</evidence>
<gene>
    <name evidence="7" type="ORF">GSCOC_T00033823001</name>
</gene>
<evidence type="ECO:0000256" key="3">
    <source>
        <dbReference type="ARBA" id="ARBA00023136"/>
    </source>
</evidence>
<dbReference type="InterPro" id="IPR011012">
    <property type="entry name" value="Longin-like_dom_sf"/>
</dbReference>
<dbReference type="SUPFAM" id="SSF64356">
    <property type="entry name" value="SNARE-like"/>
    <property type="match status" value="1"/>
</dbReference>
<feature type="region of interest" description="Disordered" evidence="4">
    <location>
        <begin position="141"/>
        <end position="184"/>
    </location>
</feature>
<dbReference type="PhylomeDB" id="A0A068UT85"/>
<evidence type="ECO:0000259" key="6">
    <source>
        <dbReference type="SMART" id="SM01270"/>
    </source>
</evidence>
<reference evidence="8" key="1">
    <citation type="journal article" date="2014" name="Science">
        <title>The coffee genome provides insight into the convergent evolution of caffeine biosynthesis.</title>
        <authorList>
            <person name="Denoeud F."/>
            <person name="Carretero-Paulet L."/>
            <person name="Dereeper A."/>
            <person name="Droc G."/>
            <person name="Guyot R."/>
            <person name="Pietrella M."/>
            <person name="Zheng C."/>
            <person name="Alberti A."/>
            <person name="Anthony F."/>
            <person name="Aprea G."/>
            <person name="Aury J.M."/>
            <person name="Bento P."/>
            <person name="Bernard M."/>
            <person name="Bocs S."/>
            <person name="Campa C."/>
            <person name="Cenci A."/>
            <person name="Combes M.C."/>
            <person name="Crouzillat D."/>
            <person name="Da Silva C."/>
            <person name="Daddiego L."/>
            <person name="De Bellis F."/>
            <person name="Dussert S."/>
            <person name="Garsmeur O."/>
            <person name="Gayraud T."/>
            <person name="Guignon V."/>
            <person name="Jahn K."/>
            <person name="Jamilloux V."/>
            <person name="Joet T."/>
            <person name="Labadie K."/>
            <person name="Lan T."/>
            <person name="Leclercq J."/>
            <person name="Lepelley M."/>
            <person name="Leroy T."/>
            <person name="Li L.T."/>
            <person name="Librado P."/>
            <person name="Lopez L."/>
            <person name="Munoz A."/>
            <person name="Noel B."/>
            <person name="Pallavicini A."/>
            <person name="Perrotta G."/>
            <person name="Poncet V."/>
            <person name="Pot D."/>
            <person name="Priyono X."/>
            <person name="Rigoreau M."/>
            <person name="Rouard M."/>
            <person name="Rozas J."/>
            <person name="Tranchant-Dubreuil C."/>
            <person name="VanBuren R."/>
            <person name="Zhang Q."/>
            <person name="Andrade A.C."/>
            <person name="Argout X."/>
            <person name="Bertrand B."/>
            <person name="de Kochko A."/>
            <person name="Graziosi G."/>
            <person name="Henry R.J."/>
            <person name="Jayarama X."/>
            <person name="Ming R."/>
            <person name="Nagai C."/>
            <person name="Rounsley S."/>
            <person name="Sankoff D."/>
            <person name="Giuliano G."/>
            <person name="Albert V.A."/>
            <person name="Wincker P."/>
            <person name="Lashermes P."/>
        </authorList>
    </citation>
    <scope>NUCLEOTIDE SEQUENCE [LARGE SCALE GENOMIC DNA]</scope>
    <source>
        <strain evidence="8">cv. DH200-94</strain>
    </source>
</reference>
<name>A0A068UT85_COFCA</name>
<keyword evidence="5" id="KW-1133">Transmembrane helix</keyword>
<dbReference type="GO" id="GO:0016020">
    <property type="term" value="C:membrane"/>
    <property type="evidence" value="ECO:0007669"/>
    <property type="project" value="UniProtKB-SubCell"/>
</dbReference>
<accession>A0A068UT85</accession>
<dbReference type="PANTHER" id="PTHR47461:SF1">
    <property type="entry name" value="PHYTOLONGIN PHYL1.2"/>
    <property type="match status" value="1"/>
</dbReference>
<dbReference type="PANTHER" id="PTHR47461">
    <property type="entry name" value="PHYTOLONGIN PHYL1.2"/>
    <property type="match status" value="1"/>
</dbReference>
<feature type="transmembrane region" description="Helical" evidence="5">
    <location>
        <begin position="254"/>
        <end position="273"/>
    </location>
</feature>
<dbReference type="STRING" id="49390.A0A068UT85"/>
<comment type="subcellular location">
    <subcellularLocation>
        <location evidence="1">Membrane</location>
    </subcellularLocation>
</comment>